<proteinExistence type="inferred from homology"/>
<evidence type="ECO:0000313" key="5">
    <source>
        <dbReference type="EMBL" id="UQY45756.1"/>
    </source>
</evidence>
<dbReference type="EMBL" id="CP082904">
    <property type="protein sequence ID" value="UQY45756.1"/>
    <property type="molecule type" value="Genomic_DNA"/>
</dbReference>
<sequence>MSQTIREPHKVIILTGASSGIGEATARLLAAEGHRLVVGARRTERLEKLCAELRAEGAKIDALQCDVLERSALQQLADLAMEKYGRIDVLINNAGVMPLSPLAALKVEEWELTLDVNVRGVLYGIAAVLPVMQAQEYGHIINVASIGAHSVSPTAAVYCASKYAVRALSDGLRQESDKIRVTVISPGVVESELADIISDETARQAMQTFRRIALPPESIARAMSYAIAQPDDVDVSEIIVRPTASPY</sequence>
<evidence type="ECO:0000256" key="2">
    <source>
        <dbReference type="ARBA" id="ARBA00023002"/>
    </source>
</evidence>
<keyword evidence="6" id="KW-1185">Reference proteome</keyword>
<evidence type="ECO:0000313" key="6">
    <source>
        <dbReference type="Proteomes" id="UP001056635"/>
    </source>
</evidence>
<evidence type="ECO:0000259" key="4">
    <source>
        <dbReference type="SMART" id="SM00822"/>
    </source>
</evidence>
<dbReference type="SUPFAM" id="SSF51735">
    <property type="entry name" value="NAD(P)-binding Rossmann-fold domains"/>
    <property type="match status" value="1"/>
</dbReference>
<dbReference type="PANTHER" id="PTHR43115">
    <property type="entry name" value="DEHYDROGENASE/REDUCTASE SDR FAMILY MEMBER 11"/>
    <property type="match status" value="1"/>
</dbReference>
<dbReference type="Gene3D" id="3.40.50.720">
    <property type="entry name" value="NAD(P)-binding Rossmann-like Domain"/>
    <property type="match status" value="1"/>
</dbReference>
<name>A0ABY4RBF4_9GAMM</name>
<reference evidence="5" key="1">
    <citation type="submission" date="2021-09" db="EMBL/GenBank/DDBJ databases">
        <title>First case of bloodstream infection caused by Mixta hanseatica sp. nov., a member of the Erwiniaceae family.</title>
        <authorList>
            <person name="Both A."/>
            <person name="Huang J."/>
            <person name="Wenzel P."/>
            <person name="Aepfelbacher M."/>
            <person name="Rohde H."/>
            <person name="Christner M."/>
            <person name="Hentschke M."/>
        </authorList>
    </citation>
    <scope>NUCLEOTIDE SEQUENCE</scope>
    <source>
        <strain evidence="5">X22927</strain>
    </source>
</reference>
<keyword evidence="2" id="KW-0560">Oxidoreductase</keyword>
<evidence type="ECO:0000256" key="3">
    <source>
        <dbReference type="RuleBase" id="RU000363"/>
    </source>
</evidence>
<feature type="domain" description="Ketoreductase" evidence="4">
    <location>
        <begin position="10"/>
        <end position="192"/>
    </location>
</feature>
<dbReference type="InterPro" id="IPR002347">
    <property type="entry name" value="SDR_fam"/>
</dbReference>
<protein>
    <submittedName>
        <fullName evidence="5">SDR family oxidoreductase</fullName>
    </submittedName>
</protein>
<dbReference type="PANTHER" id="PTHR43115:SF4">
    <property type="entry name" value="DEHYDROGENASE_REDUCTASE SDR FAMILY MEMBER 11"/>
    <property type="match status" value="1"/>
</dbReference>
<dbReference type="Pfam" id="PF00106">
    <property type="entry name" value="adh_short"/>
    <property type="match status" value="1"/>
</dbReference>
<dbReference type="InterPro" id="IPR057326">
    <property type="entry name" value="KR_dom"/>
</dbReference>
<dbReference type="SMART" id="SM00822">
    <property type="entry name" value="PKS_KR"/>
    <property type="match status" value="1"/>
</dbReference>
<gene>
    <name evidence="5" type="ORF">K6958_08960</name>
</gene>
<dbReference type="InterPro" id="IPR020904">
    <property type="entry name" value="Sc_DH/Rdtase_CS"/>
</dbReference>
<dbReference type="InterPro" id="IPR036291">
    <property type="entry name" value="NAD(P)-bd_dom_sf"/>
</dbReference>
<evidence type="ECO:0000256" key="1">
    <source>
        <dbReference type="ARBA" id="ARBA00006484"/>
    </source>
</evidence>
<dbReference type="RefSeq" id="WP_249894307.1">
    <property type="nucleotide sequence ID" value="NZ_CP082904.1"/>
</dbReference>
<dbReference type="PRINTS" id="PR00081">
    <property type="entry name" value="GDHRDH"/>
</dbReference>
<dbReference type="PRINTS" id="PR00080">
    <property type="entry name" value="SDRFAMILY"/>
</dbReference>
<accession>A0ABY4RBF4</accession>
<dbReference type="PROSITE" id="PS00061">
    <property type="entry name" value="ADH_SHORT"/>
    <property type="match status" value="1"/>
</dbReference>
<organism evidence="5 6">
    <name type="scientific">Mixta hanseatica</name>
    <dbReference type="NCBI Taxonomy" id="2872648"/>
    <lineage>
        <taxon>Bacteria</taxon>
        <taxon>Pseudomonadati</taxon>
        <taxon>Pseudomonadota</taxon>
        <taxon>Gammaproteobacteria</taxon>
        <taxon>Enterobacterales</taxon>
        <taxon>Erwiniaceae</taxon>
        <taxon>Mixta</taxon>
    </lineage>
</organism>
<comment type="similarity">
    <text evidence="1 3">Belongs to the short-chain dehydrogenases/reductases (SDR) family.</text>
</comment>
<dbReference type="Proteomes" id="UP001056635">
    <property type="component" value="Chromosome"/>
</dbReference>